<feature type="transmembrane region" description="Helical" evidence="4">
    <location>
        <begin position="16"/>
        <end position="34"/>
    </location>
</feature>
<comment type="pathway">
    <text evidence="1">Mycotoxin biosynthesis.</text>
</comment>
<evidence type="ECO:0000256" key="3">
    <source>
        <dbReference type="ARBA" id="ARBA00035112"/>
    </source>
</evidence>
<evidence type="ECO:0000256" key="4">
    <source>
        <dbReference type="SAM" id="Phobius"/>
    </source>
</evidence>
<organism evidence="5 6">
    <name type="scientific">Colletotrichum destructivum</name>
    <dbReference type="NCBI Taxonomy" id="34406"/>
    <lineage>
        <taxon>Eukaryota</taxon>
        <taxon>Fungi</taxon>
        <taxon>Dikarya</taxon>
        <taxon>Ascomycota</taxon>
        <taxon>Pezizomycotina</taxon>
        <taxon>Sordariomycetes</taxon>
        <taxon>Hypocreomycetidae</taxon>
        <taxon>Glomerellales</taxon>
        <taxon>Glomerellaceae</taxon>
        <taxon>Colletotrichum</taxon>
        <taxon>Colletotrichum destructivum species complex</taxon>
    </lineage>
</organism>
<dbReference type="KEGG" id="cdet:87945664"/>
<dbReference type="Pfam" id="PF11807">
    <property type="entry name" value="UstYa"/>
    <property type="match status" value="1"/>
</dbReference>
<protein>
    <submittedName>
        <fullName evidence="5">Mycotoxin biosynthesis protein UstYa</fullName>
    </submittedName>
</protein>
<dbReference type="RefSeq" id="XP_062781371.1">
    <property type="nucleotide sequence ID" value="XM_062925320.1"/>
</dbReference>
<sequence>MSASRAASDQGRATRSQWFIGLVVFLFVCSLWAFHNRWDRPFTSSPIDLPEIPYTFTQHLDLLPFDQATQERWNAMIHQNWWDMKWTDTSSGEVVTRGVDMLHKIHCLIALREEFTTLTNDPNRYLKFQAEDHSSLEMRLHLGHCFDFLRQDILCAADDTLEPLGVGYTETDGISVVHQCHDWHVITRHAKMAGNIGEGL</sequence>
<dbReference type="Proteomes" id="UP001322277">
    <property type="component" value="Chromosome 5"/>
</dbReference>
<dbReference type="InterPro" id="IPR021765">
    <property type="entry name" value="UstYa-like"/>
</dbReference>
<evidence type="ECO:0000256" key="2">
    <source>
        <dbReference type="ARBA" id="ARBA00023002"/>
    </source>
</evidence>
<keyword evidence="4" id="KW-1133">Transmembrane helix</keyword>
<keyword evidence="2" id="KW-0560">Oxidoreductase</keyword>
<dbReference type="PANTHER" id="PTHR33365:SF11">
    <property type="entry name" value="TAT PATHWAY SIGNAL SEQUENCE"/>
    <property type="match status" value="1"/>
</dbReference>
<evidence type="ECO:0000313" key="5">
    <source>
        <dbReference type="EMBL" id="WQF84147.1"/>
    </source>
</evidence>
<keyword evidence="4" id="KW-0812">Transmembrane</keyword>
<keyword evidence="4" id="KW-0472">Membrane</keyword>
<dbReference type="GO" id="GO:0043386">
    <property type="term" value="P:mycotoxin biosynthetic process"/>
    <property type="evidence" value="ECO:0007669"/>
    <property type="project" value="InterPro"/>
</dbReference>
<dbReference type="EMBL" id="CP137309">
    <property type="protein sequence ID" value="WQF84147.1"/>
    <property type="molecule type" value="Genomic_DNA"/>
</dbReference>
<dbReference type="AlphaFoldDB" id="A0AAX4ILA6"/>
<comment type="similarity">
    <text evidence="3">Belongs to the ustYa family.</text>
</comment>
<dbReference type="GO" id="GO:0016491">
    <property type="term" value="F:oxidoreductase activity"/>
    <property type="evidence" value="ECO:0007669"/>
    <property type="project" value="UniProtKB-KW"/>
</dbReference>
<proteinExistence type="inferred from homology"/>
<keyword evidence="6" id="KW-1185">Reference proteome</keyword>
<evidence type="ECO:0000256" key="1">
    <source>
        <dbReference type="ARBA" id="ARBA00004685"/>
    </source>
</evidence>
<gene>
    <name evidence="5" type="ORF">CDEST_09161</name>
</gene>
<reference evidence="6" key="1">
    <citation type="journal article" date="2023" name="bioRxiv">
        <title>Complete genome of the Medicago anthracnose fungus, Colletotrichum destructivum, reveals a mini-chromosome-like region within a core chromosome.</title>
        <authorList>
            <person name="Lapalu N."/>
            <person name="Simon A."/>
            <person name="Lu A."/>
            <person name="Plaumann P.-L."/>
            <person name="Amselem J."/>
            <person name="Pigne S."/>
            <person name="Auger A."/>
            <person name="Koch C."/>
            <person name="Dallery J.-F."/>
            <person name="O'Connell R.J."/>
        </authorList>
    </citation>
    <scope>NUCLEOTIDE SEQUENCE [LARGE SCALE GENOMIC DNA]</scope>
    <source>
        <strain evidence="6">CBS 520.97</strain>
    </source>
</reference>
<name>A0AAX4ILA6_9PEZI</name>
<accession>A0AAX4ILA6</accession>
<evidence type="ECO:0000313" key="6">
    <source>
        <dbReference type="Proteomes" id="UP001322277"/>
    </source>
</evidence>
<dbReference type="GeneID" id="87945664"/>
<dbReference type="PANTHER" id="PTHR33365">
    <property type="entry name" value="YALI0B05434P"/>
    <property type="match status" value="1"/>
</dbReference>